<reference evidence="1" key="1">
    <citation type="submission" date="2023-07" db="EMBL/GenBank/DDBJ databases">
        <title>Genome content predicts the carbon catabolic preferences of heterotrophic bacteria.</title>
        <authorList>
            <person name="Gralka M."/>
        </authorList>
    </citation>
    <scope>NUCLEOTIDE SEQUENCE</scope>
    <source>
        <strain evidence="1">I3M17_2</strain>
    </source>
</reference>
<dbReference type="RefSeq" id="WP_303493203.1">
    <property type="nucleotide sequence ID" value="NZ_JAUOPB010000010.1"/>
</dbReference>
<proteinExistence type="predicted"/>
<dbReference type="Proteomes" id="UP001169760">
    <property type="component" value="Unassembled WGS sequence"/>
</dbReference>
<name>A0AAW7X9X5_9GAMM</name>
<dbReference type="AlphaFoldDB" id="A0AAW7X9X5"/>
<evidence type="ECO:0000313" key="1">
    <source>
        <dbReference type="EMBL" id="MDO6423578.1"/>
    </source>
</evidence>
<comment type="caution">
    <text evidence="1">The sequence shown here is derived from an EMBL/GenBank/DDBJ whole genome shotgun (WGS) entry which is preliminary data.</text>
</comment>
<organism evidence="1 2">
    <name type="scientific">Saccharophagus degradans</name>
    <dbReference type="NCBI Taxonomy" id="86304"/>
    <lineage>
        <taxon>Bacteria</taxon>
        <taxon>Pseudomonadati</taxon>
        <taxon>Pseudomonadota</taxon>
        <taxon>Gammaproteobacteria</taxon>
        <taxon>Cellvibrionales</taxon>
        <taxon>Cellvibrionaceae</taxon>
        <taxon>Saccharophagus</taxon>
    </lineage>
</organism>
<gene>
    <name evidence="1" type="ORF">Q4521_13940</name>
</gene>
<evidence type="ECO:0000313" key="2">
    <source>
        <dbReference type="Proteomes" id="UP001169760"/>
    </source>
</evidence>
<protein>
    <submittedName>
        <fullName evidence="1">Uncharacterized protein</fullName>
    </submittedName>
</protein>
<sequence>MKIFKVGDSQKAICENCRSLENATFKLRDVPFSDGSGLVKNVLVGVCDKCDQVSILPHQSTPVVKKQLEAQRKPIESRLPAHMVDILNLATLELGGSTDFVQNLMKFYIHKLASDERSAKTIARFLKSELAKGKAEKRLSLKGRQIYADIELLKATSRISNTTDLIKSVILKINDDLLIKKEPKTTRQLKDVMASVA</sequence>
<dbReference type="EMBL" id="JAUOPB010000010">
    <property type="protein sequence ID" value="MDO6423578.1"/>
    <property type="molecule type" value="Genomic_DNA"/>
</dbReference>
<accession>A0AAW7X9X5</accession>